<dbReference type="RefSeq" id="WP_009574454.1">
    <property type="nucleotide sequence ID" value="NZ_AEIG01000003.1"/>
</dbReference>
<comment type="caution">
    <text evidence="1">The sequence shown here is derived from an EMBL/GenBank/DDBJ whole genome shotgun (WGS) entry which is preliminary data.</text>
</comment>
<accession>F3KYH6</accession>
<sequence>MKLSHITLCLLLAITAKSYAIEATTPASCRQQVHQLTGYGNLDKTKSPEPLMLLVWNVQKFAEPSALAWLEETPAQIIMTQESIASIQRDFAKTLNATDTFSPGYRTFDNESSGVGIVTTLETLMSCAWQHEEPWLLTPKATLVSALRTADQILLAVNLHAINFSLGTQELQEQLDAISDVIDQYTGPIVVAGDFNTWSKARTEILQRFIQRHELIATNFDPDYRVRPFSYPLDHILTKNLEVLAAQSEHSEHSDHTPLMMTIRTTQAASPELAFRRPTEIERPLPKR</sequence>
<dbReference type="OrthoDB" id="9793162at2"/>
<dbReference type="Pfam" id="PF03372">
    <property type="entry name" value="Exo_endo_phos"/>
    <property type="match status" value="1"/>
</dbReference>
<gene>
    <name evidence="1" type="ORF">IMCC3088_1571</name>
</gene>
<dbReference type="InterPro" id="IPR005135">
    <property type="entry name" value="Endo/exonuclease/phosphatase"/>
</dbReference>
<dbReference type="Proteomes" id="UP000005615">
    <property type="component" value="Unassembled WGS sequence"/>
</dbReference>
<proteinExistence type="predicted"/>
<dbReference type="InterPro" id="IPR036691">
    <property type="entry name" value="Endo/exonu/phosph_ase_sf"/>
</dbReference>
<name>F3KYH6_9GAMM</name>
<dbReference type="GO" id="GO:0003824">
    <property type="term" value="F:catalytic activity"/>
    <property type="evidence" value="ECO:0007669"/>
    <property type="project" value="InterPro"/>
</dbReference>
<dbReference type="eggNOG" id="COG3021">
    <property type="taxonomic scope" value="Bacteria"/>
</dbReference>
<dbReference type="STRING" id="2518989.IMCC3088_1571"/>
<dbReference type="EMBL" id="AEIG01000003">
    <property type="protein sequence ID" value="EGG30911.1"/>
    <property type="molecule type" value="Genomic_DNA"/>
</dbReference>
<dbReference type="NCBIfam" id="NF003840">
    <property type="entry name" value="PRK05421.1-2"/>
    <property type="match status" value="1"/>
</dbReference>
<dbReference type="Gene3D" id="3.60.10.10">
    <property type="entry name" value="Endonuclease/exonuclease/phosphatase"/>
    <property type="match status" value="1"/>
</dbReference>
<protein>
    <submittedName>
        <fullName evidence="1">Uncharacterized protein</fullName>
    </submittedName>
</protein>
<evidence type="ECO:0000313" key="2">
    <source>
        <dbReference type="Proteomes" id="UP000005615"/>
    </source>
</evidence>
<reference evidence="1 2" key="1">
    <citation type="journal article" date="2011" name="J. Bacteriol.">
        <title>Genome sequence of strain IMCC3088, a proteorhodopsin-containing marine bacterium belonging to the OM60/NOR5 clade.</title>
        <authorList>
            <person name="Jang Y."/>
            <person name="Oh H.M."/>
            <person name="Kang I."/>
            <person name="Lee K."/>
            <person name="Yang S.J."/>
            <person name="Cho J.C."/>
        </authorList>
    </citation>
    <scope>NUCLEOTIDE SEQUENCE [LARGE SCALE GENOMIC DNA]</scope>
    <source>
        <strain evidence="1 2">IMCC3088</strain>
    </source>
</reference>
<evidence type="ECO:0000313" key="1">
    <source>
        <dbReference type="EMBL" id="EGG30911.1"/>
    </source>
</evidence>
<organism evidence="1 2">
    <name type="scientific">Aequoribacter fuscus</name>
    <dbReference type="NCBI Taxonomy" id="2518989"/>
    <lineage>
        <taxon>Bacteria</taxon>
        <taxon>Pseudomonadati</taxon>
        <taxon>Pseudomonadota</taxon>
        <taxon>Gammaproteobacteria</taxon>
        <taxon>Cellvibrionales</taxon>
        <taxon>Halieaceae</taxon>
        <taxon>Aequoribacter</taxon>
    </lineage>
</organism>
<keyword evidence="2" id="KW-1185">Reference proteome</keyword>
<dbReference type="SUPFAM" id="SSF56219">
    <property type="entry name" value="DNase I-like"/>
    <property type="match status" value="1"/>
</dbReference>
<dbReference type="AlphaFoldDB" id="F3KYH6"/>